<keyword evidence="3" id="KW-1185">Reference proteome</keyword>
<evidence type="ECO:0000259" key="1">
    <source>
        <dbReference type="Pfam" id="PF04326"/>
    </source>
</evidence>
<dbReference type="InterPro" id="IPR038461">
    <property type="entry name" value="Schlafen_AlbA_2_dom_sf"/>
</dbReference>
<dbReference type="AlphaFoldDB" id="A0A227P5B1"/>
<protein>
    <recommendedName>
        <fullName evidence="1">Schlafen AlbA-2 domain-containing protein</fullName>
    </recommendedName>
</protein>
<evidence type="ECO:0000313" key="3">
    <source>
        <dbReference type="Proteomes" id="UP000214684"/>
    </source>
</evidence>
<accession>A0A227P5B1</accession>
<proteinExistence type="predicted"/>
<dbReference type="Proteomes" id="UP000214684">
    <property type="component" value="Unassembled WGS sequence"/>
</dbReference>
<gene>
    <name evidence="2" type="ORF">B0A64_13845</name>
</gene>
<dbReference type="PANTHER" id="PTHR30595">
    <property type="entry name" value="GLPR-RELATED TRANSCRIPTIONAL REPRESSOR"/>
    <property type="match status" value="1"/>
</dbReference>
<dbReference type="EMBL" id="MUGS01000027">
    <property type="protein sequence ID" value="OXG05107.1"/>
    <property type="molecule type" value="Genomic_DNA"/>
</dbReference>
<organism evidence="2 3">
    <name type="scientific">Flavobacterium araucananum</name>
    <dbReference type="NCBI Taxonomy" id="946678"/>
    <lineage>
        <taxon>Bacteria</taxon>
        <taxon>Pseudomonadati</taxon>
        <taxon>Bacteroidota</taxon>
        <taxon>Flavobacteriia</taxon>
        <taxon>Flavobacteriales</taxon>
        <taxon>Flavobacteriaceae</taxon>
        <taxon>Flavobacterium</taxon>
    </lineage>
</organism>
<dbReference type="Pfam" id="PF04326">
    <property type="entry name" value="SLFN_AlbA_2"/>
    <property type="match status" value="1"/>
</dbReference>
<sequence length="292" mass="34152">MVYNLEYLNNLIESKLEESLYLEYKSAASLDKQNNKTTEISKDVSAFANSDGGVLIYGIHEDDKNELLPKSLDPICKKDFSKEWLEQIIQDKIQPRLEKIKIHPIEIDSNQIIYVVEIEKSNTAHQAFDKKYYKRFNFNSTAMNDYEIRDIFNRAKNPEISLEFRFIDQRKRLEVIARNISSTYAMYVNIKIKLSQSVLLNQYYKKVDDGNFEINLDNTIRDIIDTEFGIGSARHKYGPSRYEPILPTQGFTIETFDLTDHAFEKDSTISWEVFCDNATPKRGDVKFYDLLK</sequence>
<dbReference type="RefSeq" id="WP_089480117.1">
    <property type="nucleotide sequence ID" value="NZ_MUGS01000027.1"/>
</dbReference>
<dbReference type="Gene3D" id="3.30.950.30">
    <property type="entry name" value="Schlafen, AAA domain"/>
    <property type="match status" value="1"/>
</dbReference>
<reference evidence="2 3" key="1">
    <citation type="submission" date="2016-11" db="EMBL/GenBank/DDBJ databases">
        <title>Whole genomes of Flavobacteriaceae.</title>
        <authorList>
            <person name="Stine C."/>
            <person name="Li C."/>
            <person name="Tadesse D."/>
        </authorList>
    </citation>
    <scope>NUCLEOTIDE SEQUENCE [LARGE SCALE GENOMIC DNA]</scope>
    <source>
        <strain evidence="2 3">DSM 24704</strain>
    </source>
</reference>
<comment type="caution">
    <text evidence="2">The sequence shown here is derived from an EMBL/GenBank/DDBJ whole genome shotgun (WGS) entry which is preliminary data.</text>
</comment>
<evidence type="ECO:0000313" key="2">
    <source>
        <dbReference type="EMBL" id="OXG05107.1"/>
    </source>
</evidence>
<dbReference type="InterPro" id="IPR007421">
    <property type="entry name" value="Schlafen_AlbA_2_dom"/>
</dbReference>
<feature type="domain" description="Schlafen AlbA-2" evidence="1">
    <location>
        <begin position="18"/>
        <end position="144"/>
    </location>
</feature>
<name>A0A227P5B1_9FLAO</name>
<dbReference type="PANTHER" id="PTHR30595:SF6">
    <property type="entry name" value="SCHLAFEN ALBA-2 DOMAIN-CONTAINING PROTEIN"/>
    <property type="match status" value="1"/>
</dbReference>
<dbReference type="OrthoDB" id="9768354at2"/>